<dbReference type="Proteomes" id="UP000231383">
    <property type="component" value="Unassembled WGS sequence"/>
</dbReference>
<accession>A0A2M8F1R8</accession>
<name>A0A2M8F1R8_9BACT</name>
<dbReference type="EMBL" id="PFSC01000048">
    <property type="protein sequence ID" value="PJC33236.1"/>
    <property type="molecule type" value="Genomic_DNA"/>
</dbReference>
<sequence length="143" mass="16422">MDVKFDYEFGGKSYFGKIFRPVAKVSFKSEIKDLWSDVWMIVDTGADFTILPRYVSNDLGISLERDCILDTTVGVGGEQKIYLYKQKIRVKIGDFLREIPLAFFDSDEVPPLLGRLGFMETFDVEFLSLKSHKTIFKNIKSSL</sequence>
<reference evidence="4" key="1">
    <citation type="submission" date="2017-09" db="EMBL/GenBank/DDBJ databases">
        <title>Depth-based differentiation of microbial function through sediment-hosted aquifers and enrichment of novel symbionts in the deep terrestrial subsurface.</title>
        <authorList>
            <person name="Probst A.J."/>
            <person name="Ladd B."/>
            <person name="Jarett J.K."/>
            <person name="Geller-Mcgrath D.E."/>
            <person name="Sieber C.M.K."/>
            <person name="Emerson J.B."/>
            <person name="Anantharaman K."/>
            <person name="Thomas B.C."/>
            <person name="Malmstrom R."/>
            <person name="Stieglmeier M."/>
            <person name="Klingl A."/>
            <person name="Woyke T."/>
            <person name="Ryan C.M."/>
            <person name="Banfield J.F."/>
        </authorList>
    </citation>
    <scope>NUCLEOTIDE SEQUENCE [LARGE SCALE GENOMIC DNA]</scope>
</reference>
<evidence type="ECO:0000313" key="3">
    <source>
        <dbReference type="EMBL" id="PJC33236.1"/>
    </source>
</evidence>
<gene>
    <name evidence="3" type="ORF">CO051_01805</name>
</gene>
<evidence type="ECO:0000256" key="1">
    <source>
        <dbReference type="ARBA" id="ARBA00022801"/>
    </source>
</evidence>
<dbReference type="GO" id="GO:0004190">
    <property type="term" value="F:aspartic-type endopeptidase activity"/>
    <property type="evidence" value="ECO:0007669"/>
    <property type="project" value="InterPro"/>
</dbReference>
<comment type="caution">
    <text evidence="3">The sequence shown here is derived from an EMBL/GenBank/DDBJ whole genome shotgun (WGS) entry which is preliminary data.</text>
</comment>
<dbReference type="PROSITE" id="PS50175">
    <property type="entry name" value="ASP_PROT_RETROV"/>
    <property type="match status" value="1"/>
</dbReference>
<evidence type="ECO:0000313" key="4">
    <source>
        <dbReference type="Proteomes" id="UP000231383"/>
    </source>
</evidence>
<evidence type="ECO:0000259" key="2">
    <source>
        <dbReference type="PROSITE" id="PS50175"/>
    </source>
</evidence>
<dbReference type="InterPro" id="IPR021109">
    <property type="entry name" value="Peptidase_aspartic_dom_sf"/>
</dbReference>
<dbReference type="Gene3D" id="2.40.70.10">
    <property type="entry name" value="Acid Proteases"/>
    <property type="match status" value="1"/>
</dbReference>
<dbReference type="AlphaFoldDB" id="A0A2M8F1R8"/>
<proteinExistence type="predicted"/>
<dbReference type="GO" id="GO:0006508">
    <property type="term" value="P:proteolysis"/>
    <property type="evidence" value="ECO:0007669"/>
    <property type="project" value="InterPro"/>
</dbReference>
<dbReference type="SUPFAM" id="SSF50630">
    <property type="entry name" value="Acid proteases"/>
    <property type="match status" value="1"/>
</dbReference>
<organism evidence="3 4">
    <name type="scientific">Candidatus Roizmanbacteria bacterium CG_4_9_14_0_2_um_filter_39_13</name>
    <dbReference type="NCBI Taxonomy" id="1974839"/>
    <lineage>
        <taxon>Bacteria</taxon>
        <taxon>Candidatus Roizmaniibacteriota</taxon>
    </lineage>
</organism>
<keyword evidence="1" id="KW-0378">Hydrolase</keyword>
<dbReference type="InterPro" id="IPR001995">
    <property type="entry name" value="Peptidase_A2_cat"/>
</dbReference>
<feature type="domain" description="Peptidase A2" evidence="2">
    <location>
        <begin position="38"/>
        <end position="115"/>
    </location>
</feature>
<protein>
    <recommendedName>
        <fullName evidence="2">Peptidase A2 domain-containing protein</fullName>
    </recommendedName>
</protein>
<dbReference type="Pfam" id="PF13650">
    <property type="entry name" value="Asp_protease_2"/>
    <property type="match status" value="1"/>
</dbReference>